<dbReference type="Proteomes" id="UP000829447">
    <property type="component" value="Linkage Group LG16"/>
</dbReference>
<organism evidence="1 2">
    <name type="scientific">Pangasianodon gigas</name>
    <name type="common">Mekong giant catfish</name>
    <name type="synonym">Pangasius gigas</name>
    <dbReference type="NCBI Taxonomy" id="30993"/>
    <lineage>
        <taxon>Eukaryota</taxon>
        <taxon>Metazoa</taxon>
        <taxon>Chordata</taxon>
        <taxon>Craniata</taxon>
        <taxon>Vertebrata</taxon>
        <taxon>Euteleostomi</taxon>
        <taxon>Actinopterygii</taxon>
        <taxon>Neopterygii</taxon>
        <taxon>Teleostei</taxon>
        <taxon>Ostariophysi</taxon>
        <taxon>Siluriformes</taxon>
        <taxon>Pangasiidae</taxon>
        <taxon>Pangasianodon</taxon>
    </lineage>
</organism>
<gene>
    <name evidence="1" type="ORF">PGIGA_G00070820</name>
</gene>
<proteinExistence type="predicted"/>
<reference evidence="1 2" key="1">
    <citation type="journal article" date="2022" name="bioRxiv">
        <title>An ancient truncated duplication of the anti-Mullerian hormone receptor type 2 gene is a potential conserved master sex determinant in the Pangasiidae catfish family.</title>
        <authorList>
            <person name="Wen M."/>
            <person name="Pan Q."/>
            <person name="Jouanno E."/>
            <person name="Montfort J."/>
            <person name="Zahm M."/>
            <person name="Cabau C."/>
            <person name="Klopp C."/>
            <person name="Iampietro C."/>
            <person name="Roques C."/>
            <person name="Bouchez O."/>
            <person name="Castinel A."/>
            <person name="Donnadieu C."/>
            <person name="Parrinello H."/>
            <person name="Poncet C."/>
            <person name="Belmonte E."/>
            <person name="Gautier V."/>
            <person name="Avarre J.-C."/>
            <person name="Dugue R."/>
            <person name="Gustiano R."/>
            <person name="Ha T.T.T."/>
            <person name="Campet M."/>
            <person name="Sriphairoj K."/>
            <person name="Ribolli J."/>
            <person name="de Almeida F.L."/>
            <person name="Desvignes T."/>
            <person name="Postlethwait J.H."/>
            <person name="Bucao C.F."/>
            <person name="Robinson-Rechavi M."/>
            <person name="Bobe J."/>
            <person name="Herpin A."/>
            <person name="Guiguen Y."/>
        </authorList>
    </citation>
    <scope>NUCLEOTIDE SEQUENCE [LARGE SCALE GENOMIC DNA]</scope>
    <source>
        <strain evidence="1">YG-Dec2019</strain>
    </source>
</reference>
<evidence type="ECO:0000313" key="2">
    <source>
        <dbReference type="Proteomes" id="UP000829447"/>
    </source>
</evidence>
<evidence type="ECO:0000313" key="1">
    <source>
        <dbReference type="EMBL" id="MCI4387149.1"/>
    </source>
</evidence>
<name>A0ACC5X7C0_PANGG</name>
<dbReference type="EMBL" id="CM040469">
    <property type="protein sequence ID" value="MCI4387149.1"/>
    <property type="molecule type" value="Genomic_DNA"/>
</dbReference>
<keyword evidence="2" id="KW-1185">Reference proteome</keyword>
<comment type="caution">
    <text evidence="1">The sequence shown here is derived from an EMBL/GenBank/DDBJ whole genome shotgun (WGS) entry which is preliminary data.</text>
</comment>
<protein>
    <submittedName>
        <fullName evidence="1">Uncharacterized protein</fullName>
    </submittedName>
</protein>
<sequence>MWNTRTASCISFRMRKNIILLLLLLALLAKSSHKLTRKEETNNETSERVLIRSKRRWVLSTVELEEESPGPFPSKITEVYNDNDLNHSIKFRISGQGVNEEPKGMLTINEKTGEIYIHRPIDRETYPILHVNFDVLDEKTGEILDRTLSFNVAIRDKNDNPPVFVPEVLYVEVPENIKEGRLPVSLQARDNDEKDTDNSRISLRIVSQEPALPKISLESISGVKDSMIRNLLFTGCFDYDKVKTYKILVEARDHGTPSLSSTTTVNIAITDSNTHAPVFAAPTFNAQVMEMETNKEILRIPVQDQDTPKTPASRAVFTILKGNEEGNYKIETDPVTNEGVLTVIKAKDYERTTLTELEIGVENEEPFFLCVDGKPVTPVPETLKRNNMVKVAIKVIDVNDPPVFQNKTQMVYRVEEEEPGDVLYTPIVRDEDSDPAKLRYELVEDPAKWMSIDPKTGKITLAKKMDRESPYVQNNIYTVLMRAIDDGQPPGTGTGTLLVLLVDKNDNTPHLTSNTSVMCGNKADRVRVKAEDADAFPYSGPFTFTLGKDDQELKSQWKLEQSTGYETTLISLKSLPYGNYSVPLKIADQQGMLAHDVLQVVVCDCGKGDVCKDLLPRSSRLHGSAIGILLGTLLMIALMLCFCLICNCQEKKNFQEFLQVDGNQTLITYNEEGGRSVCKSTLQFIQHPFGNYHGLKTERMQFEPQFQHSTTNHFGNLKKGTIKHTQVPYDVSDTTDSRNIYAKSKTLTRKRDSIYSTTRSGFTTSFSLLSEWNVEEHLERKLYKLSTEQQDFPEYHPHDYSSEGTNTNSMSLDKLSFGSTGDDLDFLQNLGPKFCTLHDIVQQGIKVKNMKL</sequence>
<accession>A0ACC5X7C0</accession>